<feature type="compositionally biased region" description="Polar residues" evidence="1">
    <location>
        <begin position="166"/>
        <end position="180"/>
    </location>
</feature>
<gene>
    <name evidence="2" type="ORF">BDZ94DRAFT_1331000</name>
</gene>
<evidence type="ECO:0000313" key="2">
    <source>
        <dbReference type="EMBL" id="KAF9458783.1"/>
    </source>
</evidence>
<dbReference type="AlphaFoldDB" id="A0A9P6CFA9"/>
<evidence type="ECO:0000256" key="1">
    <source>
        <dbReference type="SAM" id="MobiDB-lite"/>
    </source>
</evidence>
<comment type="caution">
    <text evidence="2">The sequence shown here is derived from an EMBL/GenBank/DDBJ whole genome shotgun (WGS) entry which is preliminary data.</text>
</comment>
<dbReference type="EMBL" id="MU150331">
    <property type="protein sequence ID" value="KAF9458783.1"/>
    <property type="molecule type" value="Genomic_DNA"/>
</dbReference>
<proteinExistence type="predicted"/>
<sequence length="192" mass="21291">MPFFENTAGPVTINNSQMRDVKGDYHHDDRSTHATNIGSHNSTVHNTRDSHNNSSTAQEGNQTTHHDNVDGRSIAVAWDTGKETYIQPHPTKDAQFPSGNVVVNPERESPHQHLRGNESSGHQNFNSSRGAVNNSEEGRRREGVVGYLSRRPDDMDVDDPGEDMQSTHPPTVPQKFNGNTYLADHQPPSYTA</sequence>
<feature type="compositionally biased region" description="Polar residues" evidence="1">
    <location>
        <begin position="33"/>
        <end position="45"/>
    </location>
</feature>
<evidence type="ECO:0000313" key="3">
    <source>
        <dbReference type="Proteomes" id="UP000807353"/>
    </source>
</evidence>
<feature type="compositionally biased region" description="Polar residues" evidence="1">
    <location>
        <begin position="52"/>
        <end position="63"/>
    </location>
</feature>
<feature type="region of interest" description="Disordered" evidence="1">
    <location>
        <begin position="85"/>
        <end position="192"/>
    </location>
</feature>
<feature type="compositionally biased region" description="Basic and acidic residues" evidence="1">
    <location>
        <begin position="19"/>
        <end position="32"/>
    </location>
</feature>
<feature type="compositionally biased region" description="Polar residues" evidence="1">
    <location>
        <begin position="117"/>
        <end position="135"/>
    </location>
</feature>
<name>A0A9P6CFA9_9AGAR</name>
<protein>
    <submittedName>
        <fullName evidence="2">Uncharacterized protein</fullName>
    </submittedName>
</protein>
<feature type="region of interest" description="Disordered" evidence="1">
    <location>
        <begin position="1"/>
        <end position="70"/>
    </location>
</feature>
<accession>A0A9P6CFA9</accession>
<keyword evidence="3" id="KW-1185">Reference proteome</keyword>
<dbReference type="Proteomes" id="UP000807353">
    <property type="component" value="Unassembled WGS sequence"/>
</dbReference>
<reference evidence="2" key="1">
    <citation type="submission" date="2020-11" db="EMBL/GenBank/DDBJ databases">
        <authorList>
            <consortium name="DOE Joint Genome Institute"/>
            <person name="Ahrendt S."/>
            <person name="Riley R."/>
            <person name="Andreopoulos W."/>
            <person name="Labutti K."/>
            <person name="Pangilinan J."/>
            <person name="Ruiz-Duenas F.J."/>
            <person name="Barrasa J.M."/>
            <person name="Sanchez-Garcia M."/>
            <person name="Camarero S."/>
            <person name="Miyauchi S."/>
            <person name="Serrano A."/>
            <person name="Linde D."/>
            <person name="Babiker R."/>
            <person name="Drula E."/>
            <person name="Ayuso-Fernandez I."/>
            <person name="Pacheco R."/>
            <person name="Padilla G."/>
            <person name="Ferreira P."/>
            <person name="Barriuso J."/>
            <person name="Kellner H."/>
            <person name="Castanera R."/>
            <person name="Alfaro M."/>
            <person name="Ramirez L."/>
            <person name="Pisabarro A.G."/>
            <person name="Kuo A."/>
            <person name="Tritt A."/>
            <person name="Lipzen A."/>
            <person name="He G."/>
            <person name="Yan M."/>
            <person name="Ng V."/>
            <person name="Cullen D."/>
            <person name="Martin F."/>
            <person name="Rosso M.-N."/>
            <person name="Henrissat B."/>
            <person name="Hibbett D."/>
            <person name="Martinez A.T."/>
            <person name="Grigoriev I.V."/>
        </authorList>
    </citation>
    <scope>NUCLEOTIDE SEQUENCE</scope>
    <source>
        <strain evidence="2">CBS 247.69</strain>
    </source>
</reference>
<organism evidence="2 3">
    <name type="scientific">Collybia nuda</name>
    <dbReference type="NCBI Taxonomy" id="64659"/>
    <lineage>
        <taxon>Eukaryota</taxon>
        <taxon>Fungi</taxon>
        <taxon>Dikarya</taxon>
        <taxon>Basidiomycota</taxon>
        <taxon>Agaricomycotina</taxon>
        <taxon>Agaricomycetes</taxon>
        <taxon>Agaricomycetidae</taxon>
        <taxon>Agaricales</taxon>
        <taxon>Tricholomatineae</taxon>
        <taxon>Clitocybaceae</taxon>
        <taxon>Collybia</taxon>
    </lineage>
</organism>